<dbReference type="InterPro" id="IPR052558">
    <property type="entry name" value="Siderophore_Hydrolase_D"/>
</dbReference>
<dbReference type="InterPro" id="IPR011990">
    <property type="entry name" value="TPR-like_helical_dom_sf"/>
</dbReference>
<dbReference type="InterPro" id="IPR029058">
    <property type="entry name" value="AB_hydrolase_fold"/>
</dbReference>
<dbReference type="PANTHER" id="PTHR40841:SF2">
    <property type="entry name" value="SIDEROPHORE-DEGRADING ESTERASE (EUROFUNG)"/>
    <property type="match status" value="1"/>
</dbReference>
<evidence type="ECO:0000313" key="5">
    <source>
        <dbReference type="EMBL" id="NMH86285.1"/>
    </source>
</evidence>
<dbReference type="PANTHER" id="PTHR40841">
    <property type="entry name" value="SIDEROPHORE TRIACETYLFUSARININE C ESTERASE"/>
    <property type="match status" value="1"/>
</dbReference>
<sequence length="412" mass="47027">MKKSLLLFITLIFGSFLNMNHAQIMTLENKIVIGSIDSLQSNVLNEQRKIWVHVPNTLKGSKEKYPVIYLLDGDAHFVSVTGMLRQMSSINGTTKVPKMIVVAIPNTDRMRDLTPTHVENGKRPNTSGGGIKFMDFLENELIPYINNKYPVNQYRTLIGHSLGGLTAINILLKRPHLFNNFIAIDPSLWWDNRRVLNEATNTLSSKSFENKSLFIGIANTIMNTEHSINTVEGDTGERTNHIRAILKFCKAIVPESKNKLNFDYKYYDKDTHGSVPLITEYDAFHFLFSWYNIGEKFNIIIDKKTSTKKALKIINEHYKTISEKFGYTVPPSEDLVNQLGYGFMNQEKNDKALAFFKLNVENFPNSSNVYDSLGDYYVAQNENKKAIDAYTKAMETNGGNDYSQEKLDRLKM</sequence>
<feature type="repeat" description="TPR" evidence="3">
    <location>
        <begin position="367"/>
        <end position="400"/>
    </location>
</feature>
<evidence type="ECO:0000256" key="4">
    <source>
        <dbReference type="SAM" id="SignalP"/>
    </source>
</evidence>
<feature type="signal peptide" evidence="4">
    <location>
        <begin position="1"/>
        <end position="22"/>
    </location>
</feature>
<dbReference type="SUPFAM" id="SSF53474">
    <property type="entry name" value="alpha/beta-Hydrolases"/>
    <property type="match status" value="1"/>
</dbReference>
<protein>
    <submittedName>
        <fullName evidence="5">Alpha/beta hydrolase</fullName>
    </submittedName>
</protein>
<dbReference type="SMART" id="SM00028">
    <property type="entry name" value="TPR"/>
    <property type="match status" value="2"/>
</dbReference>
<dbReference type="InterPro" id="IPR000801">
    <property type="entry name" value="Esterase-like"/>
</dbReference>
<proteinExistence type="inferred from homology"/>
<evidence type="ECO:0000313" key="6">
    <source>
        <dbReference type="Proteomes" id="UP000746690"/>
    </source>
</evidence>
<dbReference type="GO" id="GO:0016787">
    <property type="term" value="F:hydrolase activity"/>
    <property type="evidence" value="ECO:0007669"/>
    <property type="project" value="UniProtKB-KW"/>
</dbReference>
<dbReference type="PROSITE" id="PS50005">
    <property type="entry name" value="TPR"/>
    <property type="match status" value="1"/>
</dbReference>
<evidence type="ECO:0000256" key="3">
    <source>
        <dbReference type="PROSITE-ProRule" id="PRU00339"/>
    </source>
</evidence>
<comment type="caution">
    <text evidence="5">The sequence shown here is derived from an EMBL/GenBank/DDBJ whole genome shotgun (WGS) entry which is preliminary data.</text>
</comment>
<dbReference type="Proteomes" id="UP000746690">
    <property type="component" value="Unassembled WGS sequence"/>
</dbReference>
<gene>
    <name evidence="5" type="ORF">HHX25_02095</name>
</gene>
<accession>A0ABX1RTG2</accession>
<dbReference type="RefSeq" id="WP_169669574.1">
    <property type="nucleotide sequence ID" value="NZ_JABBHF010000001.1"/>
</dbReference>
<reference evidence="5 6" key="1">
    <citation type="submission" date="2020-04" db="EMBL/GenBank/DDBJ databases">
        <title>A Flavivirga sp. nov.</title>
        <authorList>
            <person name="Sun X."/>
        </authorList>
    </citation>
    <scope>NUCLEOTIDE SEQUENCE [LARGE SCALE GENOMIC DNA]</scope>
    <source>
        <strain evidence="5 6">Y03</strain>
    </source>
</reference>
<evidence type="ECO:0000256" key="2">
    <source>
        <dbReference type="ARBA" id="ARBA00022801"/>
    </source>
</evidence>
<keyword evidence="2 5" id="KW-0378">Hydrolase</keyword>
<dbReference type="EMBL" id="JABBHF010000001">
    <property type="protein sequence ID" value="NMH86285.1"/>
    <property type="molecule type" value="Genomic_DNA"/>
</dbReference>
<name>A0ABX1RTG2_9FLAO</name>
<dbReference type="SUPFAM" id="SSF48452">
    <property type="entry name" value="TPR-like"/>
    <property type="match status" value="1"/>
</dbReference>
<feature type="chain" id="PRO_5045421831" evidence="4">
    <location>
        <begin position="23"/>
        <end position="412"/>
    </location>
</feature>
<keyword evidence="4" id="KW-0732">Signal</keyword>
<keyword evidence="3" id="KW-0802">TPR repeat</keyword>
<comment type="similarity">
    <text evidence="1">Belongs to the esterase D family.</text>
</comment>
<keyword evidence="6" id="KW-1185">Reference proteome</keyword>
<dbReference type="InterPro" id="IPR019734">
    <property type="entry name" value="TPR_rpt"/>
</dbReference>
<organism evidence="5 6">
    <name type="scientific">Flavivirga algicola</name>
    <dbReference type="NCBI Taxonomy" id="2729136"/>
    <lineage>
        <taxon>Bacteria</taxon>
        <taxon>Pseudomonadati</taxon>
        <taxon>Bacteroidota</taxon>
        <taxon>Flavobacteriia</taxon>
        <taxon>Flavobacteriales</taxon>
        <taxon>Flavobacteriaceae</taxon>
        <taxon>Flavivirga</taxon>
    </lineage>
</organism>
<evidence type="ECO:0000256" key="1">
    <source>
        <dbReference type="ARBA" id="ARBA00005622"/>
    </source>
</evidence>
<dbReference type="Pfam" id="PF00756">
    <property type="entry name" value="Esterase"/>
    <property type="match status" value="1"/>
</dbReference>
<dbReference type="Gene3D" id="3.40.50.1820">
    <property type="entry name" value="alpha/beta hydrolase"/>
    <property type="match status" value="1"/>
</dbReference>